<dbReference type="SMART" id="SM01139">
    <property type="entry name" value="Drf_FH3"/>
    <property type="match status" value="1"/>
</dbReference>
<evidence type="ECO:0000313" key="6">
    <source>
        <dbReference type="EMBL" id="ELU02235.1"/>
    </source>
</evidence>
<feature type="compositionally biased region" description="Pro residues" evidence="3">
    <location>
        <begin position="467"/>
        <end position="478"/>
    </location>
</feature>
<dbReference type="Gene3D" id="1.20.58.2220">
    <property type="entry name" value="Formin, FH2 domain"/>
    <property type="match status" value="1"/>
</dbReference>
<dbReference type="InterPro" id="IPR015425">
    <property type="entry name" value="FH2_Formin"/>
</dbReference>
<dbReference type="SUPFAM" id="SSF101447">
    <property type="entry name" value="Formin homology 2 domain (FH2 domain)"/>
    <property type="match status" value="1"/>
</dbReference>
<evidence type="ECO:0000259" key="5">
    <source>
        <dbReference type="PROSITE" id="PS51444"/>
    </source>
</evidence>
<dbReference type="GO" id="GO:0008360">
    <property type="term" value="P:regulation of cell shape"/>
    <property type="evidence" value="ECO:0007669"/>
    <property type="project" value="TreeGrafter"/>
</dbReference>
<evidence type="ECO:0000313" key="7">
    <source>
        <dbReference type="EnsemblMetazoa" id="CapteP227846"/>
    </source>
</evidence>
<reference evidence="7" key="3">
    <citation type="submission" date="2015-06" db="UniProtKB">
        <authorList>
            <consortium name="EnsemblMetazoa"/>
        </authorList>
    </citation>
    <scope>IDENTIFICATION</scope>
</reference>
<feature type="region of interest" description="Disordered" evidence="3">
    <location>
        <begin position="868"/>
        <end position="894"/>
    </location>
</feature>
<feature type="compositionally biased region" description="Acidic residues" evidence="3">
    <location>
        <begin position="946"/>
        <end position="960"/>
    </location>
</feature>
<keyword evidence="8" id="KW-1185">Reference proteome</keyword>
<dbReference type="OMA" id="HMMSEEI"/>
<dbReference type="EMBL" id="AMQN01001638">
    <property type="status" value="NOT_ANNOTATED_CDS"/>
    <property type="molecule type" value="Genomic_DNA"/>
</dbReference>
<dbReference type="HOGENOM" id="CLU_291749_0_0_1"/>
<evidence type="ECO:0000313" key="8">
    <source>
        <dbReference type="Proteomes" id="UP000014760"/>
    </source>
</evidence>
<dbReference type="Gene3D" id="1.25.10.10">
    <property type="entry name" value="Leucine-rich Repeat Variant"/>
    <property type="match status" value="1"/>
</dbReference>
<evidence type="ECO:0000256" key="1">
    <source>
        <dbReference type="ARBA" id="ARBA00023449"/>
    </source>
</evidence>
<dbReference type="InterPro" id="IPR010473">
    <property type="entry name" value="GTPase-bd"/>
</dbReference>
<dbReference type="InterPro" id="IPR043592">
    <property type="entry name" value="FMNL_animal"/>
</dbReference>
<dbReference type="GO" id="GO:0051015">
    <property type="term" value="F:actin filament binding"/>
    <property type="evidence" value="ECO:0007669"/>
    <property type="project" value="TreeGrafter"/>
</dbReference>
<sequence length="1046" mass="118015">MSSCPDVGVAPNDEDEIYDDLDNVTQNVEEEFEEYLEAHGPLNAEREEELRNFDIDQKRVTIAEEQGKGPIYSAKYYVDGLKGHIDGTKNPRPPFRKGADKSGGAGTLSNLLKKLKLDLKMSDDRFVEEFLNASNKGFELLMSVLNNIHVEMGDLSSTPAKNGKRELHKQATFDEYCTLLCIKFLLRIQEGLDALLKKKKSLVNIALGLYSTHAPSRKVAVQVLTLTCFAPNGHMRSMEALAALQKMTNEQFIFTHLVKLLNSSSNTSFQTACLKLFNTLWRCIENSNAKVHLQHEITSAGFDSSAFGKDLLTSAKAVDLRHELDTWRQNFIEVSGSGQRVFDLETRNSQLRDEVNRLQIRIQTAEKEVSEAQQNLHTWKDKGEKYRERAAELQDTITKLTVGNEVCNTVCMHISHMQDLYREKTGLNPEEEVNLEEAIKSLDAYATLKSNTNSLSRTPLTSITETPLPPAPPLPIGPRPLSETLRQKVTPRVNLPMLNWTPLHSVKGSIFEAINDREVLKELDFSQFEAEFQLPTRSEDHQTKERRVKAITRYNNQIHFVEMNRAKNMIITKTSIAKGVQQRLFWEDPLSARDIKDAIEKCDLDILPGEYAELLLKYIPTKEEVDLLARHARQYAQLGESEQFLFHLAQIDRLPSRLSLMAFMGVFSEVLTTLVPKIESVRQSSLSVLSSARLRKVFEIILAYGNYMNTSKRGYVYGFKLESLSKLKDVKSLNREKTFIHHLVELIASKYLNLSDFYDDINITVNKGVSYQALAFDMHGLRKGIDLVKYEMEKQPNNDFHARASTAIAKIADAFHKMEDVYSKVCSVHGENAKNVEPDEFFGYITSFIAEYKKAQQEFHKRQNASSTISPVSPIAPSLFQPKVQPKTPTNPPLIKQTMVQTKTIDFTSAANTIVSRTQQKNRSSGASPTPSVTSTPVDSVLNGSTEEDVLAPEGEEQEEPLYSVPVKRKPSDAQRQPKAQSVKKKIVVKKLPRIDASRIKPVNGVNGYPESLHYQDQVEAAIGSLDQVLDDEDGSKIIRTESSRL</sequence>
<feature type="compositionally biased region" description="Polar residues" evidence="3">
    <location>
        <begin position="453"/>
        <end position="465"/>
    </location>
</feature>
<dbReference type="InterPro" id="IPR011989">
    <property type="entry name" value="ARM-like"/>
</dbReference>
<feature type="domain" description="FH2" evidence="5">
    <location>
        <begin position="485"/>
        <end position="878"/>
    </location>
</feature>
<evidence type="ECO:0000256" key="3">
    <source>
        <dbReference type="SAM" id="MobiDB-lite"/>
    </source>
</evidence>
<name>R7U788_CAPTE</name>
<organism evidence="6">
    <name type="scientific">Capitella teleta</name>
    <name type="common">Polychaete worm</name>
    <dbReference type="NCBI Taxonomy" id="283909"/>
    <lineage>
        <taxon>Eukaryota</taxon>
        <taxon>Metazoa</taxon>
        <taxon>Spiralia</taxon>
        <taxon>Lophotrochozoa</taxon>
        <taxon>Annelida</taxon>
        <taxon>Polychaeta</taxon>
        <taxon>Sedentaria</taxon>
        <taxon>Scolecida</taxon>
        <taxon>Capitellidae</taxon>
        <taxon>Capitella</taxon>
    </lineage>
</organism>
<protein>
    <recommendedName>
        <fullName evidence="9">FH2 domain-containing protein</fullName>
    </recommendedName>
</protein>
<dbReference type="InterPro" id="IPR016024">
    <property type="entry name" value="ARM-type_fold"/>
</dbReference>
<reference evidence="8" key="1">
    <citation type="submission" date="2012-12" db="EMBL/GenBank/DDBJ databases">
        <authorList>
            <person name="Hellsten U."/>
            <person name="Grimwood J."/>
            <person name="Chapman J.A."/>
            <person name="Shapiro H."/>
            <person name="Aerts A."/>
            <person name="Otillar R.P."/>
            <person name="Terry A.Y."/>
            <person name="Boore J.L."/>
            <person name="Simakov O."/>
            <person name="Marletaz F."/>
            <person name="Cho S.-J."/>
            <person name="Edsinger-Gonzales E."/>
            <person name="Havlak P."/>
            <person name="Kuo D.-H."/>
            <person name="Larsson T."/>
            <person name="Lv J."/>
            <person name="Arendt D."/>
            <person name="Savage R."/>
            <person name="Osoegawa K."/>
            <person name="de Jong P."/>
            <person name="Lindberg D.R."/>
            <person name="Seaver E.C."/>
            <person name="Weisblat D.A."/>
            <person name="Putnam N.H."/>
            <person name="Grigoriev I.V."/>
            <person name="Rokhsar D.S."/>
        </authorList>
    </citation>
    <scope>NUCLEOTIDE SEQUENCE</scope>
    <source>
        <strain evidence="8">I ESC-2004</strain>
    </source>
</reference>
<gene>
    <name evidence="6" type="ORF">CAPTEDRAFT_227846</name>
</gene>
<feature type="region of interest" description="Disordered" evidence="3">
    <location>
        <begin position="453"/>
        <end position="481"/>
    </location>
</feature>
<dbReference type="SMART" id="SM00498">
    <property type="entry name" value="FH2"/>
    <property type="match status" value="1"/>
</dbReference>
<dbReference type="InterPro" id="IPR042201">
    <property type="entry name" value="FH2_Formin_sf"/>
</dbReference>
<dbReference type="SMART" id="SM01140">
    <property type="entry name" value="Drf_GBD"/>
    <property type="match status" value="1"/>
</dbReference>
<dbReference type="PANTHER" id="PTHR45857">
    <property type="entry name" value="FORMIN-LIKE PROTEIN"/>
    <property type="match status" value="1"/>
</dbReference>
<evidence type="ECO:0008006" key="9">
    <source>
        <dbReference type="Google" id="ProtNLM"/>
    </source>
</evidence>
<feature type="domain" description="GBD/FH3" evidence="4">
    <location>
        <begin position="20"/>
        <end position="454"/>
    </location>
</feature>
<dbReference type="GO" id="GO:0031267">
    <property type="term" value="F:small GTPase binding"/>
    <property type="evidence" value="ECO:0007669"/>
    <property type="project" value="InterPro"/>
</dbReference>
<dbReference type="STRING" id="283909.R7U788"/>
<dbReference type="InterPro" id="IPR014768">
    <property type="entry name" value="GBD/FH3_dom"/>
</dbReference>
<dbReference type="InterPro" id="IPR010472">
    <property type="entry name" value="FH3_dom"/>
</dbReference>
<dbReference type="PANTHER" id="PTHR45857:SF4">
    <property type="entry name" value="FORMIN-LIKE PROTEIN"/>
    <property type="match status" value="1"/>
</dbReference>
<evidence type="ECO:0000256" key="2">
    <source>
        <dbReference type="SAM" id="Coils"/>
    </source>
</evidence>
<dbReference type="OrthoDB" id="6286233at2759"/>
<keyword evidence="2" id="KW-0175">Coiled coil</keyword>
<reference evidence="6 8" key="2">
    <citation type="journal article" date="2013" name="Nature">
        <title>Insights into bilaterian evolution from three spiralian genomes.</title>
        <authorList>
            <person name="Simakov O."/>
            <person name="Marletaz F."/>
            <person name="Cho S.J."/>
            <person name="Edsinger-Gonzales E."/>
            <person name="Havlak P."/>
            <person name="Hellsten U."/>
            <person name="Kuo D.H."/>
            <person name="Larsson T."/>
            <person name="Lv J."/>
            <person name="Arendt D."/>
            <person name="Savage R."/>
            <person name="Osoegawa K."/>
            <person name="de Jong P."/>
            <person name="Grimwood J."/>
            <person name="Chapman J.A."/>
            <person name="Shapiro H."/>
            <person name="Aerts A."/>
            <person name="Otillar R.P."/>
            <person name="Terry A.Y."/>
            <person name="Boore J.L."/>
            <person name="Grigoriev I.V."/>
            <person name="Lindberg D.R."/>
            <person name="Seaver E.C."/>
            <person name="Weisblat D.A."/>
            <person name="Putnam N.H."/>
            <person name="Rokhsar D.S."/>
        </authorList>
    </citation>
    <scope>NUCLEOTIDE SEQUENCE</scope>
    <source>
        <strain evidence="6 8">I ESC-2004</strain>
    </source>
</reference>
<dbReference type="GO" id="GO:0005829">
    <property type="term" value="C:cytosol"/>
    <property type="evidence" value="ECO:0007669"/>
    <property type="project" value="TreeGrafter"/>
</dbReference>
<dbReference type="SUPFAM" id="SSF48371">
    <property type="entry name" value="ARM repeat"/>
    <property type="match status" value="1"/>
</dbReference>
<dbReference type="GO" id="GO:0016477">
    <property type="term" value="P:cell migration"/>
    <property type="evidence" value="ECO:0007669"/>
    <property type="project" value="TreeGrafter"/>
</dbReference>
<comment type="similarity">
    <text evidence="1">Belongs to the formin homology family.</text>
</comment>
<accession>R7U788</accession>
<evidence type="ECO:0000259" key="4">
    <source>
        <dbReference type="PROSITE" id="PS51232"/>
    </source>
</evidence>
<dbReference type="GO" id="GO:0030866">
    <property type="term" value="P:cortical actin cytoskeleton organization"/>
    <property type="evidence" value="ECO:0007669"/>
    <property type="project" value="TreeGrafter"/>
</dbReference>
<feature type="coiled-coil region" evidence="2">
    <location>
        <begin position="341"/>
        <end position="396"/>
    </location>
</feature>
<dbReference type="EnsemblMetazoa" id="CapteT227846">
    <property type="protein sequence ID" value="CapteP227846"/>
    <property type="gene ID" value="CapteG227846"/>
</dbReference>
<feature type="compositionally biased region" description="Polar residues" evidence="3">
    <location>
        <begin position="916"/>
        <end position="945"/>
    </location>
</feature>
<dbReference type="AlphaFoldDB" id="R7U788"/>
<feature type="region of interest" description="Disordered" evidence="3">
    <location>
        <begin position="916"/>
        <end position="986"/>
    </location>
</feature>
<dbReference type="EMBL" id="KB304239">
    <property type="protein sequence ID" value="ELU02235.1"/>
    <property type="molecule type" value="Genomic_DNA"/>
</dbReference>
<dbReference type="Pfam" id="PF06371">
    <property type="entry name" value="Drf_GBD"/>
    <property type="match status" value="1"/>
</dbReference>
<proteinExistence type="inferred from homology"/>
<dbReference type="PROSITE" id="PS51232">
    <property type="entry name" value="GBD_FH3"/>
    <property type="match status" value="1"/>
</dbReference>
<dbReference type="Proteomes" id="UP000014760">
    <property type="component" value="Unassembled WGS sequence"/>
</dbReference>
<dbReference type="PROSITE" id="PS51444">
    <property type="entry name" value="FH2"/>
    <property type="match status" value="1"/>
</dbReference>
<dbReference type="Pfam" id="PF02181">
    <property type="entry name" value="FH2"/>
    <property type="match status" value="1"/>
</dbReference>